<dbReference type="GO" id="GO:0071555">
    <property type="term" value="P:cell wall organization"/>
    <property type="evidence" value="ECO:0007669"/>
    <property type="project" value="UniProtKB-KW"/>
</dbReference>
<dbReference type="InterPro" id="IPR001264">
    <property type="entry name" value="Glyco_trans_51"/>
</dbReference>
<feature type="domain" description="Penicillin-binding protein transpeptidase" evidence="16">
    <location>
        <begin position="350"/>
        <end position="599"/>
    </location>
</feature>
<keyword evidence="8" id="KW-0133">Cell shape</keyword>
<feature type="domain" description="Glycosyl transferase family 51" evidence="17">
    <location>
        <begin position="75"/>
        <end position="247"/>
    </location>
</feature>
<keyword evidence="9" id="KW-0573">Peptidoglycan synthesis</keyword>
<comment type="similarity">
    <text evidence="1">In the C-terminal section; belongs to the transpeptidase family.</text>
</comment>
<dbReference type="GO" id="GO:0006508">
    <property type="term" value="P:proteolysis"/>
    <property type="evidence" value="ECO:0007669"/>
    <property type="project" value="UniProtKB-KW"/>
</dbReference>
<dbReference type="GO" id="GO:0009252">
    <property type="term" value="P:peptidoglycan biosynthetic process"/>
    <property type="evidence" value="ECO:0007669"/>
    <property type="project" value="UniProtKB-KW"/>
</dbReference>
<dbReference type="Proteomes" id="UP000238164">
    <property type="component" value="Chromosome 1"/>
</dbReference>
<evidence type="ECO:0000256" key="11">
    <source>
        <dbReference type="ARBA" id="ARBA00023316"/>
    </source>
</evidence>
<evidence type="ECO:0000313" key="19">
    <source>
        <dbReference type="Proteomes" id="UP000238164"/>
    </source>
</evidence>
<dbReference type="KEGG" id="mgg:MPLG2_3048"/>
<dbReference type="FunFam" id="1.10.3810.10:FF:000001">
    <property type="entry name" value="Penicillin-binding protein 1A"/>
    <property type="match status" value="1"/>
</dbReference>
<dbReference type="SUPFAM" id="SSF56601">
    <property type="entry name" value="beta-lactamase/transpeptidase-like"/>
    <property type="match status" value="1"/>
</dbReference>
<keyword evidence="15" id="KW-0472">Membrane</keyword>
<evidence type="ECO:0000313" key="18">
    <source>
        <dbReference type="EMBL" id="SPD88078.1"/>
    </source>
</evidence>
<keyword evidence="10" id="KW-0511">Multifunctional enzyme</keyword>
<evidence type="ECO:0000256" key="3">
    <source>
        <dbReference type="ARBA" id="ARBA00022645"/>
    </source>
</evidence>
<protein>
    <submittedName>
        <fullName evidence="18">Putative penicillin binding protein</fullName>
    </submittedName>
</protein>
<evidence type="ECO:0000256" key="7">
    <source>
        <dbReference type="ARBA" id="ARBA00022801"/>
    </source>
</evidence>
<evidence type="ECO:0000256" key="10">
    <source>
        <dbReference type="ARBA" id="ARBA00023268"/>
    </source>
</evidence>
<dbReference type="Gene3D" id="1.10.3810.10">
    <property type="entry name" value="Biosynthetic peptidoglycan transglycosylase-like"/>
    <property type="match status" value="1"/>
</dbReference>
<proteinExistence type="inferred from homology"/>
<evidence type="ECO:0000256" key="9">
    <source>
        <dbReference type="ARBA" id="ARBA00022984"/>
    </source>
</evidence>
<evidence type="ECO:0000256" key="1">
    <source>
        <dbReference type="ARBA" id="ARBA00007090"/>
    </source>
</evidence>
<evidence type="ECO:0000256" key="2">
    <source>
        <dbReference type="ARBA" id="ARBA00007739"/>
    </source>
</evidence>
<feature type="region of interest" description="Disordered" evidence="14">
    <location>
        <begin position="643"/>
        <end position="709"/>
    </location>
</feature>
<comment type="catalytic activity">
    <reaction evidence="12">
        <text>Preferential cleavage: (Ac)2-L-Lys-D-Ala-|-D-Ala. Also transpeptidation of peptidyl-alanyl moieties that are N-acyl substituents of D-alanine.</text>
        <dbReference type="EC" id="3.4.16.4"/>
    </reaction>
</comment>
<dbReference type="RefSeq" id="WP_105186667.1">
    <property type="nucleotide sequence ID" value="NZ_BAAAGO010000006.1"/>
</dbReference>
<keyword evidence="7" id="KW-0378">Hydrolase</keyword>
<keyword evidence="15" id="KW-0812">Transmembrane</keyword>
<feature type="transmembrane region" description="Helical" evidence="15">
    <location>
        <begin position="23"/>
        <end position="47"/>
    </location>
</feature>
<evidence type="ECO:0000256" key="6">
    <source>
        <dbReference type="ARBA" id="ARBA00022679"/>
    </source>
</evidence>
<sequence length="709" mass="75488">MADARRSPKNTKKTTKKSGWRRFFTWFGITVLVLMLAGAGVLGFAYATVKLPDPNADFQTNTSFVYFNDGKEKLGSYQIQNRQTLAYEDIPQNVKDAIVAGENRTFWTDPGISIPGIARAVVSVVRGEDVVGGSTITQQYIKVLYLNQEKTLSRKFKEILLAAKMGNEMSKEEILGGYLNTVYFGRGAYGIEAAAQAYFGKPAAKLTDAQAIALTSIVNNPGNLDPAKGDKQAADLLERYQYTINGMVEMGTMTEAQKNEIYAELPEFPKVERDSQFGGPKGFLLNMVQDELKAKGFTEEQINGGGLSIITTFDAKAQEAAVKAAQKITADTAATGNKKAKNLHAGLASIDVETGGVLALYGGPDFVKDSRNWATTARPTGSTFKPYALGAALDQGFTLNDKLNGSQFTPPGENTPVRNAGDRNYGTVNLLQATTNSINTAYVDLEGQMDDGPENTLAFAEAAGLPKAAGWEPISRVPLGIPEVSPLSQATGYATFARDGKHIDTHVVAQVKDASGAVVYAADTSAEQTVDADVANDVAYALTNVVQDGTAARAGNMGFPIAGKTGTYYIRDAAGGSKTTACWFVGMSKQIATAVMYVAGDEGTDDLNDYYPAGFFGSGPPLSTWMSYMSVAQDGLKDIAFDGPTQRVSTQSPTAPARTSQPTRTSNPSATAAQPTTEPTTEPSTEPTTQPTVEPSNGRPTVRPSATQT</sequence>
<reference evidence="18 19" key="1">
    <citation type="submission" date="2018-02" db="EMBL/GenBank/DDBJ databases">
        <authorList>
            <person name="Cohen D.B."/>
            <person name="Kent A.D."/>
        </authorList>
    </citation>
    <scope>NUCLEOTIDE SEQUENCE [LARGE SCALE GENOMIC DNA]</scope>
    <source>
        <strain evidence="18">1</strain>
    </source>
</reference>
<evidence type="ECO:0000256" key="4">
    <source>
        <dbReference type="ARBA" id="ARBA00022670"/>
    </source>
</evidence>
<keyword evidence="4" id="KW-0645">Protease</keyword>
<keyword evidence="5" id="KW-0328">Glycosyltransferase</keyword>
<dbReference type="PANTHER" id="PTHR32282">
    <property type="entry name" value="BINDING PROTEIN TRANSPEPTIDASE, PUTATIVE-RELATED"/>
    <property type="match status" value="1"/>
</dbReference>
<dbReference type="OrthoDB" id="9766909at2"/>
<dbReference type="GO" id="GO:0009002">
    <property type="term" value="F:serine-type D-Ala-D-Ala carboxypeptidase activity"/>
    <property type="evidence" value="ECO:0007669"/>
    <property type="project" value="UniProtKB-EC"/>
</dbReference>
<dbReference type="GO" id="GO:0030288">
    <property type="term" value="C:outer membrane-bounded periplasmic space"/>
    <property type="evidence" value="ECO:0007669"/>
    <property type="project" value="TreeGrafter"/>
</dbReference>
<dbReference type="Gene3D" id="3.40.710.10">
    <property type="entry name" value="DD-peptidase/beta-lactamase superfamily"/>
    <property type="match status" value="1"/>
</dbReference>
<comment type="catalytic activity">
    <reaction evidence="13">
        <text>[GlcNAc-(1-&gt;4)-Mur2Ac(oyl-L-Ala-gamma-D-Glu-L-Lys-D-Ala-D-Ala)](n)-di-trans,octa-cis-undecaprenyl diphosphate + beta-D-GlcNAc-(1-&gt;4)-Mur2Ac(oyl-L-Ala-gamma-D-Glu-L-Lys-D-Ala-D-Ala)-di-trans,octa-cis-undecaprenyl diphosphate = [GlcNAc-(1-&gt;4)-Mur2Ac(oyl-L-Ala-gamma-D-Glu-L-Lys-D-Ala-D-Ala)](n+1)-di-trans,octa-cis-undecaprenyl diphosphate + di-trans,octa-cis-undecaprenyl diphosphate + H(+)</text>
        <dbReference type="Rhea" id="RHEA:23708"/>
        <dbReference type="Rhea" id="RHEA-COMP:9602"/>
        <dbReference type="Rhea" id="RHEA-COMP:9603"/>
        <dbReference type="ChEBI" id="CHEBI:15378"/>
        <dbReference type="ChEBI" id="CHEBI:58405"/>
        <dbReference type="ChEBI" id="CHEBI:60033"/>
        <dbReference type="ChEBI" id="CHEBI:78435"/>
        <dbReference type="EC" id="2.4.99.28"/>
    </reaction>
</comment>
<evidence type="ECO:0000256" key="5">
    <source>
        <dbReference type="ARBA" id="ARBA00022676"/>
    </source>
</evidence>
<comment type="similarity">
    <text evidence="2">In the N-terminal section; belongs to the glycosyltransferase 51 family.</text>
</comment>
<keyword evidence="15" id="KW-1133">Transmembrane helix</keyword>
<dbReference type="InterPro" id="IPR023346">
    <property type="entry name" value="Lysozyme-like_dom_sf"/>
</dbReference>
<dbReference type="Pfam" id="PF00905">
    <property type="entry name" value="Transpeptidase"/>
    <property type="match status" value="1"/>
</dbReference>
<feature type="compositionally biased region" description="Low complexity" evidence="14">
    <location>
        <begin position="668"/>
        <end position="692"/>
    </location>
</feature>
<feature type="compositionally biased region" description="Polar residues" evidence="14">
    <location>
        <begin position="646"/>
        <end position="667"/>
    </location>
</feature>
<dbReference type="EMBL" id="LT985188">
    <property type="protein sequence ID" value="SPD88078.1"/>
    <property type="molecule type" value="Genomic_DNA"/>
</dbReference>
<accession>A0A2N9JKJ1</accession>
<evidence type="ECO:0000256" key="14">
    <source>
        <dbReference type="SAM" id="MobiDB-lite"/>
    </source>
</evidence>
<dbReference type="SUPFAM" id="SSF53955">
    <property type="entry name" value="Lysozyme-like"/>
    <property type="match status" value="1"/>
</dbReference>
<evidence type="ECO:0000256" key="8">
    <source>
        <dbReference type="ARBA" id="ARBA00022960"/>
    </source>
</evidence>
<keyword evidence="6" id="KW-0808">Transferase</keyword>
<dbReference type="GO" id="GO:0008360">
    <property type="term" value="P:regulation of cell shape"/>
    <property type="evidence" value="ECO:0007669"/>
    <property type="project" value="UniProtKB-KW"/>
</dbReference>
<keyword evidence="11" id="KW-0961">Cell wall biogenesis/degradation</keyword>
<name>A0A2N9JKJ1_9ACTN</name>
<evidence type="ECO:0000256" key="13">
    <source>
        <dbReference type="ARBA" id="ARBA00049902"/>
    </source>
</evidence>
<dbReference type="Pfam" id="PF00912">
    <property type="entry name" value="Transgly"/>
    <property type="match status" value="1"/>
</dbReference>
<feature type="compositionally biased region" description="Polar residues" evidence="14">
    <location>
        <begin position="693"/>
        <end position="709"/>
    </location>
</feature>
<dbReference type="AlphaFoldDB" id="A0A2N9JKJ1"/>
<evidence type="ECO:0000256" key="12">
    <source>
        <dbReference type="ARBA" id="ARBA00034000"/>
    </source>
</evidence>
<dbReference type="PANTHER" id="PTHR32282:SF34">
    <property type="entry name" value="PENICILLIN-BINDING PROTEIN 1A"/>
    <property type="match status" value="1"/>
</dbReference>
<keyword evidence="3" id="KW-0121">Carboxypeptidase</keyword>
<gene>
    <name evidence="18" type="ORF">MPLG2_3048</name>
</gene>
<dbReference type="InterPro" id="IPR001460">
    <property type="entry name" value="PCN-bd_Tpept"/>
</dbReference>
<keyword evidence="19" id="KW-1185">Reference proteome</keyword>
<dbReference type="GO" id="GO:0008955">
    <property type="term" value="F:peptidoglycan glycosyltransferase activity"/>
    <property type="evidence" value="ECO:0007669"/>
    <property type="project" value="UniProtKB-EC"/>
</dbReference>
<dbReference type="InterPro" id="IPR012338">
    <property type="entry name" value="Beta-lactam/transpept-like"/>
</dbReference>
<organism evidence="18 19">
    <name type="scientific">Micropruina glycogenica</name>
    <dbReference type="NCBI Taxonomy" id="75385"/>
    <lineage>
        <taxon>Bacteria</taxon>
        <taxon>Bacillati</taxon>
        <taxon>Actinomycetota</taxon>
        <taxon>Actinomycetes</taxon>
        <taxon>Propionibacteriales</taxon>
        <taxon>Nocardioidaceae</taxon>
        <taxon>Micropruina</taxon>
    </lineage>
</organism>
<evidence type="ECO:0000259" key="16">
    <source>
        <dbReference type="Pfam" id="PF00905"/>
    </source>
</evidence>
<dbReference type="GO" id="GO:0008658">
    <property type="term" value="F:penicillin binding"/>
    <property type="evidence" value="ECO:0007669"/>
    <property type="project" value="InterPro"/>
</dbReference>
<evidence type="ECO:0000259" key="17">
    <source>
        <dbReference type="Pfam" id="PF00912"/>
    </source>
</evidence>
<dbReference type="InterPro" id="IPR050396">
    <property type="entry name" value="Glycosyltr_51/Transpeptidase"/>
</dbReference>
<evidence type="ECO:0000256" key="15">
    <source>
        <dbReference type="SAM" id="Phobius"/>
    </source>
</evidence>
<dbReference type="InterPro" id="IPR036950">
    <property type="entry name" value="PBP_transglycosylase"/>
</dbReference>